<keyword evidence="7 8" id="KW-0472">Membrane</keyword>
<feature type="transmembrane region" description="Helical" evidence="8">
    <location>
        <begin position="312"/>
        <end position="332"/>
    </location>
</feature>
<evidence type="ECO:0000256" key="7">
    <source>
        <dbReference type="ARBA" id="ARBA00023136"/>
    </source>
</evidence>
<feature type="transmembrane region" description="Helical" evidence="8">
    <location>
        <begin position="61"/>
        <end position="81"/>
    </location>
</feature>
<dbReference type="Gene3D" id="1.10.3470.10">
    <property type="entry name" value="ABC transporter involved in vitamin B12 uptake, BtuC"/>
    <property type="match status" value="1"/>
</dbReference>
<evidence type="ECO:0000256" key="2">
    <source>
        <dbReference type="ARBA" id="ARBA00007935"/>
    </source>
</evidence>
<evidence type="ECO:0000313" key="9">
    <source>
        <dbReference type="EMBL" id="WZC49963.1"/>
    </source>
</evidence>
<evidence type="ECO:0000256" key="4">
    <source>
        <dbReference type="ARBA" id="ARBA00022475"/>
    </source>
</evidence>
<evidence type="ECO:0000256" key="8">
    <source>
        <dbReference type="SAM" id="Phobius"/>
    </source>
</evidence>
<feature type="transmembrane region" description="Helical" evidence="8">
    <location>
        <begin position="93"/>
        <end position="113"/>
    </location>
</feature>
<evidence type="ECO:0000256" key="1">
    <source>
        <dbReference type="ARBA" id="ARBA00004651"/>
    </source>
</evidence>
<keyword evidence="5 8" id="KW-0812">Transmembrane</keyword>
<feature type="transmembrane region" description="Helical" evidence="8">
    <location>
        <begin position="236"/>
        <end position="267"/>
    </location>
</feature>
<dbReference type="PANTHER" id="PTHR30472">
    <property type="entry name" value="FERRIC ENTEROBACTIN TRANSPORT SYSTEM PERMEASE PROTEIN"/>
    <property type="match status" value="1"/>
</dbReference>
<feature type="transmembrane region" description="Helical" evidence="8">
    <location>
        <begin position="279"/>
        <end position="300"/>
    </location>
</feature>
<organism evidence="9 10">
    <name type="scientific">Yoonia phaeophyticola</name>
    <dbReference type="NCBI Taxonomy" id="3137369"/>
    <lineage>
        <taxon>Bacteria</taxon>
        <taxon>Pseudomonadati</taxon>
        <taxon>Pseudomonadota</taxon>
        <taxon>Alphaproteobacteria</taxon>
        <taxon>Rhodobacterales</taxon>
        <taxon>Paracoccaceae</taxon>
        <taxon>Yoonia</taxon>
    </lineage>
</organism>
<dbReference type="PANTHER" id="PTHR30472:SF1">
    <property type="entry name" value="FE(3+) DICITRATE TRANSPORT SYSTEM PERMEASE PROTEIN FECC-RELATED"/>
    <property type="match status" value="1"/>
</dbReference>
<dbReference type="EMBL" id="CP150951">
    <property type="protein sequence ID" value="WZC49963.1"/>
    <property type="molecule type" value="Genomic_DNA"/>
</dbReference>
<name>A0ABZ2VB70_9RHOB</name>
<keyword evidence="6 8" id="KW-1133">Transmembrane helix</keyword>
<evidence type="ECO:0000313" key="10">
    <source>
        <dbReference type="Proteomes" id="UP001440612"/>
    </source>
</evidence>
<dbReference type="Proteomes" id="UP001440612">
    <property type="component" value="Chromosome"/>
</dbReference>
<evidence type="ECO:0000256" key="6">
    <source>
        <dbReference type="ARBA" id="ARBA00022989"/>
    </source>
</evidence>
<sequence>MKQLALRFTLKMTLSLVVGMLLVLLSLRLGLRDISWHTVFAALSAFDANDPDHVTILQLRLPRALTACLGGAALGVAGALMQTMTRNPLADPGLLGINGGAAIGVVISIWGLGLTLQQALIAPALIGCAIAAAVVLFLGGAAGRNGPDPTRLLLAGAALNALFVSLTWAILILSRESLDVFRFWALGGFTGISSTDLMAVLPAYFIGFPLAFLTAGMLGPLVLGEEAAAALGVKVWLVRLLCVVSVVLLCGTTVSLAGPIAFIGLIVPHLVRPFVGGSVPRLVMASALAGALLAITADVLGRVIWTGREVEAGVLIALIGGPTLVVLVKTRWRAAV</sequence>
<evidence type="ECO:0000256" key="3">
    <source>
        <dbReference type="ARBA" id="ARBA00022448"/>
    </source>
</evidence>
<comment type="subcellular location">
    <subcellularLocation>
        <location evidence="1">Cell membrane</location>
        <topology evidence="1">Multi-pass membrane protein</topology>
    </subcellularLocation>
</comment>
<keyword evidence="10" id="KW-1185">Reference proteome</keyword>
<dbReference type="InterPro" id="IPR000522">
    <property type="entry name" value="ABC_transptr_permease_BtuC"/>
</dbReference>
<dbReference type="Pfam" id="PF01032">
    <property type="entry name" value="FecCD"/>
    <property type="match status" value="1"/>
</dbReference>
<feature type="transmembrane region" description="Helical" evidence="8">
    <location>
        <begin position="119"/>
        <end position="140"/>
    </location>
</feature>
<keyword evidence="4" id="KW-1003">Cell membrane</keyword>
<dbReference type="SUPFAM" id="SSF81345">
    <property type="entry name" value="ABC transporter involved in vitamin B12 uptake, BtuC"/>
    <property type="match status" value="1"/>
</dbReference>
<accession>A0ABZ2VB70</accession>
<gene>
    <name evidence="9" type="ORF">AABB29_04755</name>
</gene>
<dbReference type="RefSeq" id="WP_341368073.1">
    <property type="nucleotide sequence ID" value="NZ_CP150951.2"/>
</dbReference>
<reference evidence="10" key="1">
    <citation type="submission" date="2024-04" db="EMBL/GenBank/DDBJ databases">
        <title>Phylogenomic analyses of a clade within the roseobacter group suggest taxonomic reassignments of species of the genera Aestuariivita, Citreicella, Loktanella, Nautella, Pelagibaca, Ruegeria, Thalassobius, Thiobacimonas and Tropicibacter, and the proposal o.</title>
        <authorList>
            <person name="Jeon C.O."/>
        </authorList>
    </citation>
    <scope>NUCLEOTIDE SEQUENCE [LARGE SCALE GENOMIC DNA]</scope>
    <source>
        <strain evidence="10">BS5-3</strain>
    </source>
</reference>
<feature type="transmembrane region" description="Helical" evidence="8">
    <location>
        <begin position="203"/>
        <end position="224"/>
    </location>
</feature>
<dbReference type="InterPro" id="IPR037294">
    <property type="entry name" value="ABC_BtuC-like"/>
</dbReference>
<feature type="transmembrane region" description="Helical" evidence="8">
    <location>
        <begin position="152"/>
        <end position="173"/>
    </location>
</feature>
<keyword evidence="3" id="KW-0813">Transport</keyword>
<protein>
    <submittedName>
        <fullName evidence="9">FecCD family ABC transporter permease</fullName>
    </submittedName>
</protein>
<evidence type="ECO:0000256" key="5">
    <source>
        <dbReference type="ARBA" id="ARBA00022692"/>
    </source>
</evidence>
<dbReference type="CDD" id="cd06550">
    <property type="entry name" value="TM_ABC_iron-siderophores_like"/>
    <property type="match status" value="1"/>
</dbReference>
<proteinExistence type="inferred from homology"/>
<comment type="similarity">
    <text evidence="2">Belongs to the binding-protein-dependent transport system permease family. FecCD subfamily.</text>
</comment>